<name>A0A8J5L2J8_ZINOF</name>
<dbReference type="Pfam" id="PF03087">
    <property type="entry name" value="BPS1"/>
    <property type="match status" value="1"/>
</dbReference>
<feature type="region of interest" description="Disordered" evidence="1">
    <location>
        <begin position="20"/>
        <end position="42"/>
    </location>
</feature>
<dbReference type="PANTHER" id="PTHR33070">
    <property type="entry name" value="OS06G0725500 PROTEIN"/>
    <property type="match status" value="1"/>
</dbReference>
<gene>
    <name evidence="2" type="ORF">ZIOFF_034540</name>
</gene>
<proteinExistence type="predicted"/>
<comment type="caution">
    <text evidence="2">The sequence shown here is derived from an EMBL/GenBank/DDBJ whole genome shotgun (WGS) entry which is preliminary data.</text>
</comment>
<dbReference type="Proteomes" id="UP000734854">
    <property type="component" value="Unassembled WGS sequence"/>
</dbReference>
<evidence type="ECO:0000256" key="1">
    <source>
        <dbReference type="SAM" id="MobiDB-lite"/>
    </source>
</evidence>
<dbReference type="PANTHER" id="PTHR33070:SF49">
    <property type="entry name" value="OS06G0725500 PROTEIN"/>
    <property type="match status" value="1"/>
</dbReference>
<dbReference type="AlphaFoldDB" id="A0A8J5L2J8"/>
<evidence type="ECO:0000313" key="2">
    <source>
        <dbReference type="EMBL" id="KAG6509149.1"/>
    </source>
</evidence>
<evidence type="ECO:0000313" key="3">
    <source>
        <dbReference type="Proteomes" id="UP000734854"/>
    </source>
</evidence>
<reference evidence="2 3" key="1">
    <citation type="submission" date="2020-08" db="EMBL/GenBank/DDBJ databases">
        <title>Plant Genome Project.</title>
        <authorList>
            <person name="Zhang R.-G."/>
        </authorList>
    </citation>
    <scope>NUCLEOTIDE SEQUENCE [LARGE SCALE GENOMIC DNA]</scope>
    <source>
        <tissue evidence="2">Rhizome</tissue>
    </source>
</reference>
<dbReference type="GO" id="GO:0048367">
    <property type="term" value="P:shoot system development"/>
    <property type="evidence" value="ECO:0007669"/>
    <property type="project" value="InterPro"/>
</dbReference>
<organism evidence="2 3">
    <name type="scientific">Zingiber officinale</name>
    <name type="common">Ginger</name>
    <name type="synonym">Amomum zingiber</name>
    <dbReference type="NCBI Taxonomy" id="94328"/>
    <lineage>
        <taxon>Eukaryota</taxon>
        <taxon>Viridiplantae</taxon>
        <taxon>Streptophyta</taxon>
        <taxon>Embryophyta</taxon>
        <taxon>Tracheophyta</taxon>
        <taxon>Spermatophyta</taxon>
        <taxon>Magnoliopsida</taxon>
        <taxon>Liliopsida</taxon>
        <taxon>Zingiberales</taxon>
        <taxon>Zingiberaceae</taxon>
        <taxon>Zingiber</taxon>
    </lineage>
</organism>
<feature type="compositionally biased region" description="Polar residues" evidence="1">
    <location>
        <begin position="29"/>
        <end position="39"/>
    </location>
</feature>
<keyword evidence="3" id="KW-1185">Reference proteome</keyword>
<sequence length="271" mass="28617">MVAGFRRTLSLPLAKPTAAPALRRGAGDNRQSLRSTSLPGRSHPVVSHLLDQIRSAPVDRGASPSGIDAIDRLLAAVNDLLRLPQTGEALRRRPAWADRLLDAFLRLADAHGSFRSAVLTLSDLRAEAQAAIRRADPARLASAARSFRRTEKEVTRLAADIKDLARSSPLAPGKWADAAEAEITGILTDAAAVTAAKSVTVFLGIASAAAAEAASMSKDSWKIWPTRKASKAEETVALAAAAEGLEEGIGRVFRSSVNIRVSLLNAITPAL</sequence>
<dbReference type="GO" id="GO:0048364">
    <property type="term" value="P:root development"/>
    <property type="evidence" value="ECO:0007669"/>
    <property type="project" value="InterPro"/>
</dbReference>
<dbReference type="InterPro" id="IPR004320">
    <property type="entry name" value="BPS1_pln"/>
</dbReference>
<dbReference type="OrthoDB" id="784009at2759"/>
<accession>A0A8J5L2J8</accession>
<dbReference type="EMBL" id="JACMSC010000009">
    <property type="protein sequence ID" value="KAG6509149.1"/>
    <property type="molecule type" value="Genomic_DNA"/>
</dbReference>
<protein>
    <submittedName>
        <fullName evidence="2">Uncharacterized protein</fullName>
    </submittedName>
</protein>